<keyword evidence="11" id="KW-1185">Reference proteome</keyword>
<feature type="compositionally biased region" description="Basic residues" evidence="9">
    <location>
        <begin position="104"/>
        <end position="114"/>
    </location>
</feature>
<accession>A0A397JMP9</accession>
<dbReference type="AlphaFoldDB" id="A0A397JMP9"/>
<evidence type="ECO:0000313" key="10">
    <source>
        <dbReference type="EMBL" id="RHZ86444.1"/>
    </source>
</evidence>
<dbReference type="GO" id="GO:0005730">
    <property type="term" value="C:nucleolus"/>
    <property type="evidence" value="ECO:0007669"/>
    <property type="project" value="UniProtKB-SubCell"/>
</dbReference>
<keyword evidence="7 8" id="KW-0539">Nucleus</keyword>
<evidence type="ECO:0000256" key="7">
    <source>
        <dbReference type="ARBA" id="ARBA00023242"/>
    </source>
</evidence>
<evidence type="ECO:0000313" key="11">
    <source>
        <dbReference type="Proteomes" id="UP000266861"/>
    </source>
</evidence>
<evidence type="ECO:0000256" key="4">
    <source>
        <dbReference type="ARBA" id="ARBA00022517"/>
    </source>
</evidence>
<comment type="subcellular location">
    <subcellularLocation>
        <location evidence="2 8">Nucleus</location>
        <location evidence="2 8">Nucleolus</location>
    </subcellularLocation>
</comment>
<comment type="function">
    <text evidence="1 8">Involved in nucleolar integrity and required for processing of the pre-rRNA for the 60S ribosome subunit.</text>
</comment>
<reference evidence="10 11" key="1">
    <citation type="submission" date="2018-08" db="EMBL/GenBank/DDBJ databases">
        <title>Genome and evolution of the arbuscular mycorrhizal fungus Diversispora epigaea (formerly Glomus versiforme) and its bacterial endosymbionts.</title>
        <authorList>
            <person name="Sun X."/>
            <person name="Fei Z."/>
            <person name="Harrison M."/>
        </authorList>
    </citation>
    <scope>NUCLEOTIDE SEQUENCE [LARGE SCALE GENOMIC DNA]</scope>
    <source>
        <strain evidence="10 11">IT104</strain>
    </source>
</reference>
<feature type="region of interest" description="Disordered" evidence="9">
    <location>
        <begin position="81"/>
        <end position="114"/>
    </location>
</feature>
<organism evidence="10 11">
    <name type="scientific">Diversispora epigaea</name>
    <dbReference type="NCBI Taxonomy" id="1348612"/>
    <lineage>
        <taxon>Eukaryota</taxon>
        <taxon>Fungi</taxon>
        <taxon>Fungi incertae sedis</taxon>
        <taxon>Mucoromycota</taxon>
        <taxon>Glomeromycotina</taxon>
        <taxon>Glomeromycetes</taxon>
        <taxon>Diversisporales</taxon>
        <taxon>Diversisporaceae</taxon>
        <taxon>Diversispora</taxon>
    </lineage>
</organism>
<evidence type="ECO:0000256" key="3">
    <source>
        <dbReference type="ARBA" id="ARBA00007869"/>
    </source>
</evidence>
<evidence type="ECO:0000256" key="5">
    <source>
        <dbReference type="ARBA" id="ARBA00022552"/>
    </source>
</evidence>
<sequence>MSSEESLAMNTNPEPKIQQIIGRRVSGKIWKYKKTATRRSQLPYTLRKNWDERIKERTERETMKKLENELKEERLAEKMKKREAALKKKRTLEEKEKQEISDRIKKKKKKKRVK</sequence>
<dbReference type="EMBL" id="PQFF01000048">
    <property type="protein sequence ID" value="RHZ86444.1"/>
    <property type="molecule type" value="Genomic_DNA"/>
</dbReference>
<dbReference type="Proteomes" id="UP000266861">
    <property type="component" value="Unassembled WGS sequence"/>
</dbReference>
<protein>
    <recommendedName>
        <fullName evidence="8">rRNA-processing protein</fullName>
    </recommendedName>
</protein>
<evidence type="ECO:0000256" key="2">
    <source>
        <dbReference type="ARBA" id="ARBA00004604"/>
    </source>
</evidence>
<name>A0A397JMP9_9GLOM</name>
<proteinExistence type="inferred from homology"/>
<dbReference type="OrthoDB" id="277961at2759"/>
<dbReference type="Pfam" id="PF03879">
    <property type="entry name" value="Cgr1"/>
    <property type="match status" value="1"/>
</dbReference>
<keyword evidence="5 8" id="KW-0698">rRNA processing</keyword>
<keyword evidence="6" id="KW-0175">Coiled coil</keyword>
<feature type="compositionally biased region" description="Basic and acidic residues" evidence="9">
    <location>
        <begin position="81"/>
        <end position="103"/>
    </location>
</feature>
<evidence type="ECO:0000256" key="9">
    <source>
        <dbReference type="SAM" id="MobiDB-lite"/>
    </source>
</evidence>
<dbReference type="InterPro" id="IPR005579">
    <property type="entry name" value="Cgr1-like"/>
</dbReference>
<evidence type="ECO:0000256" key="1">
    <source>
        <dbReference type="ARBA" id="ARBA00004090"/>
    </source>
</evidence>
<comment type="similarity">
    <text evidence="3 8">Belongs to the CGR1 family.</text>
</comment>
<keyword evidence="4 8" id="KW-0690">Ribosome biogenesis</keyword>
<comment type="caution">
    <text evidence="10">The sequence shown here is derived from an EMBL/GenBank/DDBJ whole genome shotgun (WGS) entry which is preliminary data.</text>
</comment>
<gene>
    <name evidence="10" type="ORF">Glove_51g71</name>
</gene>
<evidence type="ECO:0000256" key="8">
    <source>
        <dbReference type="RuleBase" id="RU363084"/>
    </source>
</evidence>
<evidence type="ECO:0000256" key="6">
    <source>
        <dbReference type="ARBA" id="ARBA00023054"/>
    </source>
</evidence>
<dbReference type="GO" id="GO:0006364">
    <property type="term" value="P:rRNA processing"/>
    <property type="evidence" value="ECO:0007669"/>
    <property type="project" value="UniProtKB-UniRule"/>
</dbReference>